<keyword evidence="1" id="KW-0378">Hydrolase</keyword>
<reference evidence="1 2" key="1">
    <citation type="submission" date="2023-06" db="EMBL/GenBank/DDBJ databases">
        <title>Parasedimentitalea psychrophila sp. nov., a psychrophilic bacterium isolated from deep-sea sediment.</title>
        <authorList>
            <person name="Li A."/>
        </authorList>
    </citation>
    <scope>NUCLEOTIDE SEQUENCE [LARGE SCALE GENOMIC DNA]</scope>
    <source>
        <strain evidence="1 2">QS115</strain>
    </source>
</reference>
<dbReference type="KEGG" id="ppso:QPJ95_17460"/>
<dbReference type="Gene3D" id="3.50.30.50">
    <property type="entry name" value="Putative cyclase"/>
    <property type="match status" value="1"/>
</dbReference>
<dbReference type="Proteomes" id="UP001238334">
    <property type="component" value="Chromosome"/>
</dbReference>
<dbReference type="GO" id="GO:0004061">
    <property type="term" value="F:arylformamidase activity"/>
    <property type="evidence" value="ECO:0007669"/>
    <property type="project" value="InterPro"/>
</dbReference>
<evidence type="ECO:0000313" key="2">
    <source>
        <dbReference type="Proteomes" id="UP001238334"/>
    </source>
</evidence>
<dbReference type="InterPro" id="IPR006311">
    <property type="entry name" value="TAT_signal"/>
</dbReference>
<dbReference type="RefSeq" id="WP_270920880.1">
    <property type="nucleotide sequence ID" value="NZ_CP127247.1"/>
</dbReference>
<name>A0A9Y2P3K0_9RHOB</name>
<dbReference type="PROSITE" id="PS51318">
    <property type="entry name" value="TAT"/>
    <property type="match status" value="1"/>
</dbReference>
<sequence length="272" mass="29448">MCHKCVMETVKSRMLSRRQFMAAAPALTVGSGLVLGATQAAQAQNTGRIVDLTYVFDNKFPTWTGSPGIKMEQLAKFEESGFNAFNMEVFEHTGTHVDAPLHFSADGLSVEEIPVENLICPLCVIDIKEKADANIEAEVTPDDLMAWISRNGDIPDGACVAMNSGWQRHVNTPKFAGFDDKGVRHYPGFHVETAHMLMEQSGAVAIATDSLSFDIGSTETFDTHYAWLPTNRYGIENIANLDQVPEAGATIFVGAPTHRGGSGGPARVIATF</sequence>
<organism evidence="1 2">
    <name type="scientific">Parasedimentitalea psychrophila</name>
    <dbReference type="NCBI Taxonomy" id="2997337"/>
    <lineage>
        <taxon>Bacteria</taxon>
        <taxon>Pseudomonadati</taxon>
        <taxon>Pseudomonadota</taxon>
        <taxon>Alphaproteobacteria</taxon>
        <taxon>Rhodobacterales</taxon>
        <taxon>Paracoccaceae</taxon>
        <taxon>Parasedimentitalea</taxon>
    </lineage>
</organism>
<keyword evidence="2" id="KW-1185">Reference proteome</keyword>
<dbReference type="PANTHER" id="PTHR31118">
    <property type="entry name" value="CYCLASE-LIKE PROTEIN 2"/>
    <property type="match status" value="1"/>
</dbReference>
<dbReference type="GO" id="GO:0019441">
    <property type="term" value="P:L-tryptophan catabolic process to kynurenine"/>
    <property type="evidence" value="ECO:0007669"/>
    <property type="project" value="InterPro"/>
</dbReference>
<dbReference type="Pfam" id="PF04199">
    <property type="entry name" value="Cyclase"/>
    <property type="match status" value="1"/>
</dbReference>
<dbReference type="EC" id="3.5.-.-" evidence="1"/>
<dbReference type="InterPro" id="IPR007325">
    <property type="entry name" value="KFase/CYL"/>
</dbReference>
<evidence type="ECO:0000313" key="1">
    <source>
        <dbReference type="EMBL" id="WIY24359.1"/>
    </source>
</evidence>
<proteinExistence type="predicted"/>
<accession>A0A9Y2P3K0</accession>
<dbReference type="PANTHER" id="PTHR31118:SF12">
    <property type="entry name" value="CYCLASE-LIKE PROTEIN 2"/>
    <property type="match status" value="1"/>
</dbReference>
<protein>
    <submittedName>
        <fullName evidence="1">Cyclase family protein</fullName>
        <ecNumber evidence="1">3.5.-.-</ecNumber>
    </submittedName>
</protein>
<dbReference type="EMBL" id="CP127247">
    <property type="protein sequence ID" value="WIY24359.1"/>
    <property type="molecule type" value="Genomic_DNA"/>
</dbReference>
<gene>
    <name evidence="1" type="ORF">QPJ95_17460</name>
</gene>
<dbReference type="AlphaFoldDB" id="A0A9Y2P3K0"/>
<dbReference type="SUPFAM" id="SSF102198">
    <property type="entry name" value="Putative cyclase"/>
    <property type="match status" value="1"/>
</dbReference>
<dbReference type="InterPro" id="IPR037175">
    <property type="entry name" value="KFase_sf"/>
</dbReference>